<dbReference type="InterPro" id="IPR036068">
    <property type="entry name" value="Nicotinate_pribotase-like_C"/>
</dbReference>
<feature type="binding site" evidence="14">
    <location>
        <position position="219"/>
    </location>
    <ligand>
        <name>substrate</name>
    </ligand>
</feature>
<feature type="binding site" evidence="14">
    <location>
        <position position="198"/>
    </location>
    <ligand>
        <name>substrate</name>
    </ligand>
</feature>
<keyword evidence="9 13" id="KW-0808">Transferase</keyword>
<dbReference type="InterPro" id="IPR013785">
    <property type="entry name" value="Aldolase_TIM"/>
</dbReference>
<dbReference type="UniPathway" id="UPA00253">
    <property type="reaction ID" value="UER00331"/>
</dbReference>
<comment type="catalytic activity">
    <reaction evidence="11">
        <text>nicotinate beta-D-ribonucleotide + CO2 + diphosphate = quinolinate + 5-phospho-alpha-D-ribose 1-diphosphate + 2 H(+)</text>
        <dbReference type="Rhea" id="RHEA:12733"/>
        <dbReference type="ChEBI" id="CHEBI:15378"/>
        <dbReference type="ChEBI" id="CHEBI:16526"/>
        <dbReference type="ChEBI" id="CHEBI:29959"/>
        <dbReference type="ChEBI" id="CHEBI:33019"/>
        <dbReference type="ChEBI" id="CHEBI:57502"/>
        <dbReference type="ChEBI" id="CHEBI:58017"/>
        <dbReference type="EC" id="2.4.2.19"/>
    </reaction>
</comment>
<organism evidence="17 18">
    <name type="scientific">Actinobacteria bacterium BACL2 MAG-121001-bin67</name>
    <dbReference type="NCBI Taxonomy" id="1655572"/>
    <lineage>
        <taxon>Bacteria</taxon>
        <taxon>Bacillati</taxon>
        <taxon>Actinomycetota</taxon>
        <taxon>Actinomycetes</taxon>
        <taxon>Actinomycetes incertae sedis</taxon>
        <taxon>ac1 cluster</taxon>
    </lineage>
</organism>
<evidence type="ECO:0000256" key="1">
    <source>
        <dbReference type="ARBA" id="ARBA00003237"/>
    </source>
</evidence>
<evidence type="ECO:0000256" key="14">
    <source>
        <dbReference type="PIRSR" id="PIRSR006250-1"/>
    </source>
</evidence>
<dbReference type="InterPro" id="IPR002638">
    <property type="entry name" value="Quinolinate_PRibosylTrfase_C"/>
</dbReference>
<evidence type="ECO:0000259" key="15">
    <source>
        <dbReference type="Pfam" id="PF01729"/>
    </source>
</evidence>
<evidence type="ECO:0000256" key="2">
    <source>
        <dbReference type="ARBA" id="ARBA00004893"/>
    </source>
</evidence>
<evidence type="ECO:0000256" key="11">
    <source>
        <dbReference type="ARBA" id="ARBA00047445"/>
    </source>
</evidence>
<dbReference type="SUPFAM" id="SSF54675">
    <property type="entry name" value="Nicotinate/Quinolinate PRTase N-terminal domain-like"/>
    <property type="match status" value="1"/>
</dbReference>
<evidence type="ECO:0000256" key="9">
    <source>
        <dbReference type="ARBA" id="ARBA00022679"/>
    </source>
</evidence>
<dbReference type="CDD" id="cd01572">
    <property type="entry name" value="QPRTase"/>
    <property type="match status" value="1"/>
</dbReference>
<evidence type="ECO:0000313" key="17">
    <source>
        <dbReference type="EMBL" id="KRO33103.1"/>
    </source>
</evidence>
<gene>
    <name evidence="17" type="ORF">ABR64_06530</name>
</gene>
<comment type="similarity">
    <text evidence="3 13">Belongs to the NadC/ModD family.</text>
</comment>
<feature type="binding site" evidence="14">
    <location>
        <begin position="264"/>
        <end position="266"/>
    </location>
    <ligand>
        <name>substrate</name>
    </ligand>
</feature>
<evidence type="ECO:0000256" key="13">
    <source>
        <dbReference type="PIRNR" id="PIRNR006250"/>
    </source>
</evidence>
<dbReference type="Gene3D" id="3.20.20.70">
    <property type="entry name" value="Aldolase class I"/>
    <property type="match status" value="1"/>
</dbReference>
<dbReference type="PIRSF" id="PIRSF006250">
    <property type="entry name" value="NadC_ModD"/>
    <property type="match status" value="1"/>
</dbReference>
<dbReference type="InterPro" id="IPR022412">
    <property type="entry name" value="Quinolinate_PRibosylTrfase_N"/>
</dbReference>
<feature type="domain" description="Quinolinate phosphoribosyl transferase N-terminal" evidence="16">
    <location>
        <begin position="28"/>
        <end position="112"/>
    </location>
</feature>
<dbReference type="EMBL" id="LIAW01000017">
    <property type="protein sequence ID" value="KRO33103.1"/>
    <property type="molecule type" value="Genomic_DNA"/>
</dbReference>
<name>A0A0R2P4W2_9ACTN</name>
<evidence type="ECO:0000256" key="3">
    <source>
        <dbReference type="ARBA" id="ARBA00009400"/>
    </source>
</evidence>
<dbReference type="PANTHER" id="PTHR32179">
    <property type="entry name" value="NICOTINATE-NUCLEOTIDE PYROPHOSPHORYLASE [CARBOXYLATING]"/>
    <property type="match status" value="1"/>
</dbReference>
<feature type="binding site" evidence="14">
    <location>
        <begin position="243"/>
        <end position="245"/>
    </location>
    <ligand>
        <name>substrate</name>
    </ligand>
</feature>
<dbReference type="Proteomes" id="UP000053349">
    <property type="component" value="Unassembled WGS sequence"/>
</dbReference>
<feature type="domain" description="Quinolinate phosphoribosyl transferase C-terminal" evidence="15">
    <location>
        <begin position="114"/>
        <end position="279"/>
    </location>
</feature>
<dbReference type="Gene3D" id="3.90.1170.20">
    <property type="entry name" value="Quinolinate phosphoribosyl transferase, N-terminal domain"/>
    <property type="match status" value="1"/>
</dbReference>
<evidence type="ECO:0000256" key="5">
    <source>
        <dbReference type="ARBA" id="ARBA00011944"/>
    </source>
</evidence>
<comment type="caution">
    <text evidence="17">The sequence shown here is derived from an EMBL/GenBank/DDBJ whole genome shotgun (WGS) entry which is preliminary data.</text>
</comment>
<dbReference type="GO" id="GO:0005737">
    <property type="term" value="C:cytoplasm"/>
    <property type="evidence" value="ECO:0007669"/>
    <property type="project" value="TreeGrafter"/>
</dbReference>
<dbReference type="InterPro" id="IPR027277">
    <property type="entry name" value="NadC/ModD"/>
</dbReference>
<keyword evidence="7" id="KW-0662">Pyridine nucleotide biosynthesis</keyword>
<sequence length="280" mass="29799">MISEQGLNPDLINSKVSEALSEDFVTDDLTSQATITESQVSKASFVTRKSGVIAGCLVAAAVLEQCGINEYELLVKDGQEVNANTELIRLTADTRSILKAERTALNFLSHLSGIATFTSLWVKEVSSSKTAIRDTRKTTPGLRELEKYAVRMGGGLNHRMNLGDQALIKDNHIAAAGSVSQAINRVKKAAPGALIEVEVDTLEQLKEALQCSVEIVLLDNMSLEQVKAAVEIARGSNTKLESSGGLKLENAAAYAATGVDYLAVGALTHSAPVLDIGLDF</sequence>
<evidence type="ECO:0000256" key="4">
    <source>
        <dbReference type="ARBA" id="ARBA00011218"/>
    </source>
</evidence>
<dbReference type="InterPro" id="IPR004393">
    <property type="entry name" value="NadC"/>
</dbReference>
<keyword evidence="8 13" id="KW-0328">Glycosyltransferase</keyword>
<accession>A0A0R2P4W2</accession>
<dbReference type="PANTHER" id="PTHR32179:SF3">
    <property type="entry name" value="NICOTINATE-NUCLEOTIDE PYROPHOSPHORYLASE [CARBOXYLATING]"/>
    <property type="match status" value="1"/>
</dbReference>
<comment type="pathway">
    <text evidence="2">Cofactor biosynthesis; NAD(+) biosynthesis; nicotinate D-ribonucleotide from quinolinate: step 1/1.</text>
</comment>
<evidence type="ECO:0000256" key="8">
    <source>
        <dbReference type="ARBA" id="ARBA00022676"/>
    </source>
</evidence>
<dbReference type="SUPFAM" id="SSF51690">
    <property type="entry name" value="Nicotinate/Quinolinate PRTase C-terminal domain-like"/>
    <property type="match status" value="1"/>
</dbReference>
<feature type="binding site" evidence="14">
    <location>
        <position position="159"/>
    </location>
    <ligand>
        <name>substrate</name>
    </ligand>
</feature>
<evidence type="ECO:0000313" key="18">
    <source>
        <dbReference type="Proteomes" id="UP000053349"/>
    </source>
</evidence>
<dbReference type="GO" id="GO:0009435">
    <property type="term" value="P:NAD+ biosynthetic process"/>
    <property type="evidence" value="ECO:0007669"/>
    <property type="project" value="UniProtKB-UniPathway"/>
</dbReference>
<comment type="function">
    <text evidence="1">Involved in the catabolism of quinolinic acid (QA).</text>
</comment>
<feature type="binding site" evidence="14">
    <location>
        <begin position="135"/>
        <end position="137"/>
    </location>
    <ligand>
        <name>substrate</name>
    </ligand>
</feature>
<dbReference type="Pfam" id="PF02749">
    <property type="entry name" value="QRPTase_N"/>
    <property type="match status" value="1"/>
</dbReference>
<evidence type="ECO:0000256" key="7">
    <source>
        <dbReference type="ARBA" id="ARBA00022642"/>
    </source>
</evidence>
<dbReference type="EC" id="2.4.2.19" evidence="5"/>
<feature type="binding site" evidence="14">
    <location>
        <position position="169"/>
    </location>
    <ligand>
        <name>substrate</name>
    </ligand>
</feature>
<proteinExistence type="inferred from homology"/>
<evidence type="ECO:0000256" key="12">
    <source>
        <dbReference type="ARBA" id="ARBA00069173"/>
    </source>
</evidence>
<dbReference type="InterPro" id="IPR037128">
    <property type="entry name" value="Quinolinate_PRibosylTase_N_sf"/>
</dbReference>
<dbReference type="FunFam" id="3.20.20.70:FF:000030">
    <property type="entry name" value="Nicotinate-nucleotide pyrophosphorylase, carboxylating"/>
    <property type="match status" value="1"/>
</dbReference>
<dbReference type="FunFam" id="3.90.1170.20:FF:000001">
    <property type="entry name" value="Nicotinate-nucleotide diphosphorylase (Carboxylating)"/>
    <property type="match status" value="1"/>
</dbReference>
<evidence type="ECO:0000259" key="16">
    <source>
        <dbReference type="Pfam" id="PF02749"/>
    </source>
</evidence>
<dbReference type="Pfam" id="PF01729">
    <property type="entry name" value="QRPTase_C"/>
    <property type="match status" value="1"/>
</dbReference>
<evidence type="ECO:0000256" key="10">
    <source>
        <dbReference type="ARBA" id="ARBA00033102"/>
    </source>
</evidence>
<comment type="subunit">
    <text evidence="4">Hexamer formed by 3 homodimers.</text>
</comment>
<dbReference type="NCBIfam" id="TIGR00078">
    <property type="entry name" value="nadC"/>
    <property type="match status" value="1"/>
</dbReference>
<feature type="binding site" evidence="14">
    <location>
        <position position="102"/>
    </location>
    <ligand>
        <name>substrate</name>
    </ligand>
</feature>
<evidence type="ECO:0000256" key="6">
    <source>
        <dbReference type="ARBA" id="ARBA00020990"/>
    </source>
</evidence>
<dbReference type="GO" id="GO:0004514">
    <property type="term" value="F:nicotinate-nucleotide diphosphorylase (carboxylating) activity"/>
    <property type="evidence" value="ECO:0007669"/>
    <property type="project" value="UniProtKB-EC"/>
</dbReference>
<protein>
    <recommendedName>
        <fullName evidence="6">Nicotinate-nucleotide pyrophosphorylase [carboxylating]</fullName>
        <ecNumber evidence="5">2.4.2.19</ecNumber>
    </recommendedName>
    <alternativeName>
        <fullName evidence="12">Probable nicotinate-nucleotide pyrophosphorylase [carboxylating]</fullName>
    </alternativeName>
    <alternativeName>
        <fullName evidence="10">Quinolinate phosphoribosyltransferase [decarboxylating]</fullName>
    </alternativeName>
</protein>
<reference evidence="17 18" key="1">
    <citation type="submission" date="2015-10" db="EMBL/GenBank/DDBJ databases">
        <title>Metagenome-Assembled Genomes uncover a global brackish microbiome.</title>
        <authorList>
            <person name="Hugerth L.W."/>
            <person name="Larsson J."/>
            <person name="Alneberg J."/>
            <person name="Lindh M.V."/>
            <person name="Legrand C."/>
            <person name="Pinhassi J."/>
            <person name="Andersson A.F."/>
        </authorList>
    </citation>
    <scope>NUCLEOTIDE SEQUENCE [LARGE SCALE GENOMIC DNA]</scope>
    <source>
        <strain evidence="17">BACL2 MAG-121001-bin67</strain>
    </source>
</reference>
<dbReference type="AlphaFoldDB" id="A0A0R2P4W2"/>
<dbReference type="GO" id="GO:0034213">
    <property type="term" value="P:quinolinate catabolic process"/>
    <property type="evidence" value="ECO:0007669"/>
    <property type="project" value="TreeGrafter"/>
</dbReference>